<sequence length="51" mass="5874">MNRGTTKRVNKAFFKGGCMATLSFWTEVFYKNKLTSVRNLVVLDKLNFLKG</sequence>
<keyword evidence="2" id="KW-1185">Reference proteome</keyword>
<accession>A0A1X7JNR4</accession>
<organism evidence="1 2">
    <name type="scientific">Marivirga sericea</name>
    <dbReference type="NCBI Taxonomy" id="1028"/>
    <lineage>
        <taxon>Bacteria</taxon>
        <taxon>Pseudomonadati</taxon>
        <taxon>Bacteroidota</taxon>
        <taxon>Cytophagia</taxon>
        <taxon>Cytophagales</taxon>
        <taxon>Marivirgaceae</taxon>
        <taxon>Marivirga</taxon>
    </lineage>
</organism>
<dbReference type="EMBL" id="FXAW01000003">
    <property type="protein sequence ID" value="SMG29605.1"/>
    <property type="molecule type" value="Genomic_DNA"/>
</dbReference>
<name>A0A1X7JNR4_9BACT</name>
<dbReference type="STRING" id="1028.SAMN05661096_01876"/>
<protein>
    <submittedName>
        <fullName evidence="1">Uncharacterized protein</fullName>
    </submittedName>
</protein>
<gene>
    <name evidence="1" type="ORF">SAMN05661096_01876</name>
</gene>
<evidence type="ECO:0000313" key="2">
    <source>
        <dbReference type="Proteomes" id="UP000193804"/>
    </source>
</evidence>
<dbReference type="Proteomes" id="UP000193804">
    <property type="component" value="Unassembled WGS sequence"/>
</dbReference>
<reference evidence="2" key="1">
    <citation type="submission" date="2017-04" db="EMBL/GenBank/DDBJ databases">
        <authorList>
            <person name="Varghese N."/>
            <person name="Submissions S."/>
        </authorList>
    </citation>
    <scope>NUCLEOTIDE SEQUENCE [LARGE SCALE GENOMIC DNA]</scope>
    <source>
        <strain evidence="2">DSM 4125</strain>
    </source>
</reference>
<evidence type="ECO:0000313" key="1">
    <source>
        <dbReference type="EMBL" id="SMG29605.1"/>
    </source>
</evidence>
<dbReference type="AlphaFoldDB" id="A0A1X7JNR4"/>
<proteinExistence type="predicted"/>